<evidence type="ECO:0000256" key="3">
    <source>
        <dbReference type="ARBA" id="ARBA00022679"/>
    </source>
</evidence>
<dbReference type="AlphaFoldDB" id="A0A2U8HDY3"/>
<evidence type="ECO:0000256" key="1">
    <source>
        <dbReference type="ARBA" id="ARBA00004141"/>
    </source>
</evidence>
<dbReference type="PANTHER" id="PTHR43867:SF2">
    <property type="entry name" value="CELLULOSE SYNTHASE CATALYTIC SUBUNIT A [UDP-FORMING]"/>
    <property type="match status" value="1"/>
</dbReference>
<keyword evidence="6 7" id="KW-0472">Membrane</keyword>
<keyword evidence="3 7" id="KW-0808">Transferase</keyword>
<dbReference type="NCBIfam" id="TIGR03030">
    <property type="entry name" value="CelA"/>
    <property type="match status" value="1"/>
</dbReference>
<feature type="transmembrane region" description="Helical" evidence="7">
    <location>
        <begin position="446"/>
        <end position="465"/>
    </location>
</feature>
<dbReference type="GO" id="GO:0016760">
    <property type="term" value="F:cellulose synthase (UDP-forming) activity"/>
    <property type="evidence" value="ECO:0007669"/>
    <property type="project" value="UniProtKB-EC"/>
</dbReference>
<comment type="pathway">
    <text evidence="7">Glycan metabolism; bacterial cellulose biosynthesis.</text>
</comment>
<feature type="transmembrane region" description="Helical" evidence="7">
    <location>
        <begin position="12"/>
        <end position="30"/>
    </location>
</feature>
<dbReference type="CDD" id="cd06421">
    <property type="entry name" value="CESA_CelA_like"/>
    <property type="match status" value="1"/>
</dbReference>
<feature type="transmembrane region" description="Helical" evidence="7">
    <location>
        <begin position="96"/>
        <end position="119"/>
    </location>
</feature>
<dbReference type="PANTHER" id="PTHR43867">
    <property type="entry name" value="CELLULOSE SYNTHASE CATALYTIC SUBUNIT A [UDP-FORMING]"/>
    <property type="match status" value="1"/>
</dbReference>
<dbReference type="InterPro" id="IPR003919">
    <property type="entry name" value="Cell_synth_A"/>
</dbReference>
<dbReference type="UniPathway" id="UPA00694"/>
<evidence type="ECO:0000256" key="5">
    <source>
        <dbReference type="ARBA" id="ARBA00022989"/>
    </source>
</evidence>
<dbReference type="KEGG" id="ypac:CEW88_03865"/>
<evidence type="ECO:0000256" key="4">
    <source>
        <dbReference type="ARBA" id="ARBA00022692"/>
    </source>
</evidence>
<dbReference type="InterPro" id="IPR029044">
    <property type="entry name" value="Nucleotide-diphossugar_trans"/>
</dbReference>
<evidence type="ECO:0000256" key="6">
    <source>
        <dbReference type="ARBA" id="ARBA00023136"/>
    </source>
</evidence>
<dbReference type="RefSeq" id="WP_108964765.1">
    <property type="nucleotide sequence ID" value="NZ_CP022189.1"/>
</dbReference>
<feature type="transmembrane region" description="Helical" evidence="7">
    <location>
        <begin position="518"/>
        <end position="541"/>
    </location>
</feature>
<sequence length="794" mass="87551">MKLLDLVSATGALALAFAWAALFAVVVFLASVPTSVATQALLSLLACSLIYVMKPGVTSNMTLRFVVLSIAGTFVLRYWLWRLFETLPAIEDPVSLAAALVLFAAESFTVAIFFLTALINSDPVDPPKPAPVRLEDVPTVDILIPSYNESEELLAVTLAAATRINYPAEKKRVVLCDDGGTDARCNHTDLETRRRARERRASLQALCKELGVEYTTRARNERAKAGNLNAALQHLDGELVLVLDADHVPTRDFLARTVGYMVENPRLFLVQSPHFFTNRDPIERNLGLPETSPSENEMFYAQIHRGLDRFGGAFFCGSAALLRRQALDEVGGIAGETITEDAETALDIHARGWESLYLDHAMVAGLQPETFASFIQQRGRWATGMIQMLMLKNPIFRSGLSLKQRLCYLNSMSFWLFPAIRMIFLLMPLLYLFFGLEIYVVTTQEVLAYILPYLLIGFMVQNALFGSVRWPQISEVYEIAQTPYLLKAVVHTVLRPRDASFKVTAKDETLDHAFLSPVYAPLAALAALLLAGLVAGAYRWAAFPGDRAVVEIVGAWNLYNFLLVAYALRAVFERPDQLDRPRCGISSPAMLRWSQSAPGEDEQAAEVHAEIAAFTPRSVTLHLGNDTRSRHGRVFREGASTGLKVELVPTLPQAPELEAPLPLKVKAVRSDVEGTLIELDVAPAQMIAASRLTAHLVYGDSLRWHFFRKVYPQGSTLIAGLAYVAGKSLMSVPKSVIGFLTEPARRRREATEDAMRGEPAFVVAPMDRPEPRPARAPLEAAAVAGAADYLVIEE</sequence>
<keyword evidence="7" id="KW-1003">Cell membrane</keyword>
<dbReference type="Gene3D" id="2.40.10.220">
    <property type="entry name" value="predicted glycosyltransferase like domains"/>
    <property type="match status" value="1"/>
</dbReference>
<accession>A0A2U8HDY3</accession>
<keyword evidence="7" id="KW-0135">Cellulose biosynthesis</keyword>
<dbReference type="PRINTS" id="PR01439">
    <property type="entry name" value="CELLSNTHASEA"/>
</dbReference>
<reference evidence="8 9" key="1">
    <citation type="submission" date="2017-06" db="EMBL/GenBank/DDBJ databases">
        <title>Yangia sp. YSBP01 complete genome sequence.</title>
        <authorList>
            <person name="Woo J.-H."/>
            <person name="Kim H.-S."/>
        </authorList>
    </citation>
    <scope>NUCLEOTIDE SEQUENCE [LARGE SCALE GENOMIC DNA]</scope>
    <source>
        <strain evidence="8 9">YSBP01</strain>
    </source>
</reference>
<name>A0A2U8HDY3_9RHOB</name>
<keyword evidence="7" id="KW-0973">c-di-GMP</keyword>
<keyword evidence="4 7" id="KW-0812">Transmembrane</keyword>
<protein>
    <recommendedName>
        <fullName evidence="7">Cellulose synthase catalytic subunit [UDP-forming]</fullName>
        <ecNumber evidence="7">2.4.1.12</ecNumber>
    </recommendedName>
</protein>
<evidence type="ECO:0000256" key="7">
    <source>
        <dbReference type="RuleBase" id="RU365020"/>
    </source>
</evidence>
<dbReference type="SUPFAM" id="SSF53448">
    <property type="entry name" value="Nucleotide-diphospho-sugar transferases"/>
    <property type="match status" value="1"/>
</dbReference>
<evidence type="ECO:0000313" key="8">
    <source>
        <dbReference type="EMBL" id="AWI82875.1"/>
    </source>
</evidence>
<dbReference type="Proteomes" id="UP000244915">
    <property type="component" value="Chromosome 1"/>
</dbReference>
<dbReference type="Gene3D" id="3.90.550.10">
    <property type="entry name" value="Spore Coat Polysaccharide Biosynthesis Protein SpsA, Chain A"/>
    <property type="match status" value="1"/>
</dbReference>
<keyword evidence="2 7" id="KW-0328">Glycosyltransferase</keyword>
<dbReference type="GO" id="GO:0035438">
    <property type="term" value="F:cyclic-di-GMP binding"/>
    <property type="evidence" value="ECO:0007669"/>
    <property type="project" value="InterPro"/>
</dbReference>
<feature type="transmembrane region" description="Helical" evidence="7">
    <location>
        <begin position="65"/>
        <end position="84"/>
    </location>
</feature>
<dbReference type="InterPro" id="IPR050321">
    <property type="entry name" value="Glycosyltr_2/OpgH_subfam"/>
</dbReference>
<dbReference type="OrthoDB" id="9806824at2"/>
<evidence type="ECO:0000256" key="2">
    <source>
        <dbReference type="ARBA" id="ARBA00022676"/>
    </source>
</evidence>
<dbReference type="GO" id="GO:0006011">
    <property type="term" value="P:UDP-alpha-D-glucose metabolic process"/>
    <property type="evidence" value="ECO:0007669"/>
    <property type="project" value="InterPro"/>
</dbReference>
<evidence type="ECO:0000313" key="9">
    <source>
        <dbReference type="Proteomes" id="UP000244915"/>
    </source>
</evidence>
<comment type="subcellular location">
    <subcellularLocation>
        <location evidence="7">Cell inner membrane</location>
    </subcellularLocation>
    <subcellularLocation>
        <location evidence="1">Membrane</location>
        <topology evidence="1">Multi-pass membrane protein</topology>
    </subcellularLocation>
</comment>
<comment type="catalytic activity">
    <reaction evidence="7">
        <text>[(1-&gt;4)-beta-D-glucosyl](n) + UDP-alpha-D-glucose = [(1-&gt;4)-beta-D-glucosyl](n+1) + UDP + H(+)</text>
        <dbReference type="Rhea" id="RHEA:19929"/>
        <dbReference type="Rhea" id="RHEA-COMP:10033"/>
        <dbReference type="Rhea" id="RHEA-COMP:10034"/>
        <dbReference type="ChEBI" id="CHEBI:15378"/>
        <dbReference type="ChEBI" id="CHEBI:18246"/>
        <dbReference type="ChEBI" id="CHEBI:58223"/>
        <dbReference type="ChEBI" id="CHEBI:58885"/>
        <dbReference type="EC" id="2.4.1.12"/>
    </reaction>
</comment>
<feature type="transmembrane region" description="Helical" evidence="7">
    <location>
        <begin position="414"/>
        <end position="434"/>
    </location>
</feature>
<feature type="transmembrane region" description="Helical" evidence="7">
    <location>
        <begin position="553"/>
        <end position="572"/>
    </location>
</feature>
<dbReference type="Pfam" id="PF13641">
    <property type="entry name" value="Glyco_tranf_2_3"/>
    <property type="match status" value="1"/>
</dbReference>
<gene>
    <name evidence="8" type="primary">bcsA</name>
    <name evidence="8" type="ORF">CEW88_03865</name>
</gene>
<comment type="cofactor">
    <cofactor evidence="7">
        <name>Mg(2+)</name>
        <dbReference type="ChEBI" id="CHEBI:18420"/>
    </cofactor>
</comment>
<comment type="function">
    <text evidence="7">Catalytic subunit of cellulose synthase. It polymerizes uridine 5'-diphosphate glucose to cellulose.</text>
</comment>
<dbReference type="GO" id="GO:0005886">
    <property type="term" value="C:plasma membrane"/>
    <property type="evidence" value="ECO:0007669"/>
    <property type="project" value="UniProtKB-SubCell"/>
</dbReference>
<organism evidence="8 9">
    <name type="scientific">Alloyangia pacifica</name>
    <dbReference type="NCBI Taxonomy" id="311180"/>
    <lineage>
        <taxon>Bacteria</taxon>
        <taxon>Pseudomonadati</taxon>
        <taxon>Pseudomonadota</taxon>
        <taxon>Alphaproteobacteria</taxon>
        <taxon>Rhodobacterales</taxon>
        <taxon>Roseobacteraceae</taxon>
        <taxon>Alloyangia</taxon>
    </lineage>
</organism>
<proteinExistence type="predicted"/>
<dbReference type="EMBL" id="CP022189">
    <property type="protein sequence ID" value="AWI82875.1"/>
    <property type="molecule type" value="Genomic_DNA"/>
</dbReference>
<dbReference type="GO" id="GO:0030244">
    <property type="term" value="P:cellulose biosynthetic process"/>
    <property type="evidence" value="ECO:0007669"/>
    <property type="project" value="UniProtKB-KW"/>
</dbReference>
<keyword evidence="5 7" id="KW-1133">Transmembrane helix</keyword>
<keyword evidence="7" id="KW-0997">Cell inner membrane</keyword>
<dbReference type="EC" id="2.4.1.12" evidence="7"/>